<sequence length="237" mass="26353">MFSTFESSGSIPLELQLTLQAQHVQYATVAFATVWVWDLLITIPEELALISGAFLTVPNLAYTIARIVTFSYQIVSAMFTVISASTVNCHTLLHVAAWLLALSTPCNALLFLVRIRGVFLHSPKIVWTFTALWSTTFASFLIPLNYIGGQVLLANQNCLVEETRPWAVIGFITILIFDTAVFVAISTKVLTVNMANTWGERARIFFGRRHLGRLSKVLLHSGQQFYLWVGTAVLEAV</sequence>
<feature type="domain" description="DUF6533" evidence="2">
    <location>
        <begin position="26"/>
        <end position="70"/>
    </location>
</feature>
<accession>A0AAW0GN92</accession>
<dbReference type="InterPro" id="IPR045340">
    <property type="entry name" value="DUF6533"/>
</dbReference>
<keyword evidence="4" id="KW-1185">Reference proteome</keyword>
<feature type="transmembrane region" description="Helical" evidence="1">
    <location>
        <begin position="125"/>
        <end position="146"/>
    </location>
</feature>
<evidence type="ECO:0000313" key="4">
    <source>
        <dbReference type="Proteomes" id="UP001385951"/>
    </source>
</evidence>
<keyword evidence="1" id="KW-0812">Transmembrane</keyword>
<comment type="caution">
    <text evidence="3">The sequence shown here is derived from an EMBL/GenBank/DDBJ whole genome shotgun (WGS) entry which is preliminary data.</text>
</comment>
<dbReference type="AlphaFoldDB" id="A0AAW0GN92"/>
<evidence type="ECO:0000313" key="3">
    <source>
        <dbReference type="EMBL" id="KAK7692554.1"/>
    </source>
</evidence>
<dbReference type="Pfam" id="PF20151">
    <property type="entry name" value="DUF6533"/>
    <property type="match status" value="1"/>
</dbReference>
<evidence type="ECO:0000256" key="1">
    <source>
        <dbReference type="SAM" id="Phobius"/>
    </source>
</evidence>
<name>A0AAW0GN92_9APHY</name>
<reference evidence="3 4" key="1">
    <citation type="submission" date="2022-09" db="EMBL/GenBank/DDBJ databases">
        <authorList>
            <person name="Palmer J.M."/>
        </authorList>
    </citation>
    <scope>NUCLEOTIDE SEQUENCE [LARGE SCALE GENOMIC DNA]</scope>
    <source>
        <strain evidence="3 4">DSM 7382</strain>
    </source>
</reference>
<keyword evidence="1" id="KW-1133">Transmembrane helix</keyword>
<keyword evidence="1" id="KW-0472">Membrane</keyword>
<feature type="transmembrane region" description="Helical" evidence="1">
    <location>
        <begin position="166"/>
        <end position="185"/>
    </location>
</feature>
<proteinExistence type="predicted"/>
<dbReference type="EMBL" id="JASBNA010000004">
    <property type="protein sequence ID" value="KAK7692554.1"/>
    <property type="molecule type" value="Genomic_DNA"/>
</dbReference>
<feature type="transmembrane region" description="Helical" evidence="1">
    <location>
        <begin position="92"/>
        <end position="113"/>
    </location>
</feature>
<protein>
    <recommendedName>
        <fullName evidence="2">DUF6533 domain-containing protein</fullName>
    </recommendedName>
</protein>
<organism evidence="3 4">
    <name type="scientific">Cerrena zonata</name>
    <dbReference type="NCBI Taxonomy" id="2478898"/>
    <lineage>
        <taxon>Eukaryota</taxon>
        <taxon>Fungi</taxon>
        <taxon>Dikarya</taxon>
        <taxon>Basidiomycota</taxon>
        <taxon>Agaricomycotina</taxon>
        <taxon>Agaricomycetes</taxon>
        <taxon>Polyporales</taxon>
        <taxon>Cerrenaceae</taxon>
        <taxon>Cerrena</taxon>
    </lineage>
</organism>
<gene>
    <name evidence="3" type="ORF">QCA50_004184</name>
</gene>
<dbReference type="Proteomes" id="UP001385951">
    <property type="component" value="Unassembled WGS sequence"/>
</dbReference>
<evidence type="ECO:0000259" key="2">
    <source>
        <dbReference type="Pfam" id="PF20151"/>
    </source>
</evidence>